<evidence type="ECO:0000259" key="1">
    <source>
        <dbReference type="Pfam" id="PF04738"/>
    </source>
</evidence>
<protein>
    <recommendedName>
        <fullName evidence="1">Lantibiotic dehydratase N-terminal domain-containing protein</fullName>
    </recommendedName>
</protein>
<name>A0A8J3JKV7_9ACTN</name>
<proteinExistence type="predicted"/>
<dbReference type="Pfam" id="PF04738">
    <property type="entry name" value="Lant_dehydr_N"/>
    <property type="match status" value="2"/>
</dbReference>
<organism evidence="2 3">
    <name type="scientific">Catellatospora bangladeshensis</name>
    <dbReference type="NCBI Taxonomy" id="310355"/>
    <lineage>
        <taxon>Bacteria</taxon>
        <taxon>Bacillati</taxon>
        <taxon>Actinomycetota</taxon>
        <taxon>Actinomycetes</taxon>
        <taxon>Micromonosporales</taxon>
        <taxon>Micromonosporaceae</taxon>
        <taxon>Catellatospora</taxon>
    </lineage>
</organism>
<gene>
    <name evidence="2" type="ORF">Cba03nite_21240</name>
</gene>
<dbReference type="InterPro" id="IPR006827">
    <property type="entry name" value="Lant_deHydtase_N"/>
</dbReference>
<dbReference type="AlphaFoldDB" id="A0A8J3JKV7"/>
<feature type="domain" description="Lantibiotic dehydratase N-terminal" evidence="1">
    <location>
        <begin position="635"/>
        <end position="711"/>
    </location>
</feature>
<dbReference type="Proteomes" id="UP000601223">
    <property type="component" value="Unassembled WGS sequence"/>
</dbReference>
<reference evidence="2 3" key="1">
    <citation type="submission" date="2021-01" db="EMBL/GenBank/DDBJ databases">
        <title>Whole genome shotgun sequence of Catellatospora bangladeshensis NBRC 107357.</title>
        <authorList>
            <person name="Komaki H."/>
            <person name="Tamura T."/>
        </authorList>
    </citation>
    <scope>NUCLEOTIDE SEQUENCE [LARGE SCALE GENOMIC DNA]</scope>
    <source>
        <strain evidence="2 3">NBRC 107357</strain>
    </source>
</reference>
<feature type="domain" description="Lantibiotic dehydratase N-terminal" evidence="1">
    <location>
        <begin position="78"/>
        <end position="513"/>
    </location>
</feature>
<accession>A0A8J3JKV7</accession>
<dbReference type="RefSeq" id="WP_239125620.1">
    <property type="nucleotide sequence ID" value="NZ_BONF01000010.1"/>
</dbReference>
<sequence length="768" mass="81565">MAEPEALVPLGETGWHVWRSAVLRAPGFAASGLDLLAAPDCAKHADAFLAGDLDRAGFEAAFTAATARSSGQLAAIAADPLFREAVTWQSLHSVEALDGLARTGPDTARNSRHRQREIVITRYWQRYCAKNDTIGFFGPVCWAALSDGGPAATVHAGPALTRAREVDLEWRALAAYAERLAEDTRYHPWLPVSRRPDLALDGDDLLQPGLSPQRLAPATAALLGACDGRTAREVAAAVLADPRAGFRKEADALLALAQLAEQGLVRRGIDLPLTIAAEDVLLHSLAALGEPELRDEALSGLSRLLAARDGLARAAGDADAVRAATLHLRDEFAAITGGEAVHRPGATYVGRGLAYEETVRDLDVTLGGPVLDLLAETLVPLLTAARWLTAAMAAAFESALRELHAEAGGGAVPLGDIWDAALGVIFGAGPVADVIDDFSARWSRVLRLDGRAGGDGGRIGLDPAEVTDAVAREFPAAAPGWRAARLHSPDLHLSAGSVAELAAGEFTAVLGELHVAWLTCDNGIFTRFHPEPGALRAAVHRDLGDRVVPLYPQDFPEFTARMAFTLNGPDDVRLAYTPAPVPPGAQVLPTAAVTVSVVDGELVGQAPDGRAWPLVELFGSFLSARSVNACKLVDARPYTPRVAVGRLVVQRETWRTTVGDCGVDAPRSGEAERYLAIRRWRERLGLPERVFVKVGTEIKPCYVDFTGPAYVAAFVALVRAAARDGGPDVPLTVSELLPAPEQAWVPDGAGRRYLSELRMTVRDPATAR</sequence>
<evidence type="ECO:0000313" key="3">
    <source>
        <dbReference type="Proteomes" id="UP000601223"/>
    </source>
</evidence>
<comment type="caution">
    <text evidence="2">The sequence shown here is derived from an EMBL/GenBank/DDBJ whole genome shotgun (WGS) entry which is preliminary data.</text>
</comment>
<evidence type="ECO:0000313" key="2">
    <source>
        <dbReference type="EMBL" id="GIF80775.1"/>
    </source>
</evidence>
<dbReference type="EMBL" id="BONF01000010">
    <property type="protein sequence ID" value="GIF80775.1"/>
    <property type="molecule type" value="Genomic_DNA"/>
</dbReference>
<keyword evidence="3" id="KW-1185">Reference proteome</keyword>